<feature type="region of interest" description="Disordered" evidence="11">
    <location>
        <begin position="177"/>
        <end position="200"/>
    </location>
</feature>
<sequence length="637" mass="71141">MGALAVEKSGKMEALAMPFERLPLGFRFKPTDVELIDHYLRLKINGKDKEVACITEVDICRVEPWDLPGLSFIKSMDHEWFFFCPRDRKYPNGQRSNRATEAGYWKATGKDRSIKSRKMGLIGMKKTLVFYKGRAPKGQRTHWVIHEYRTTLQELDGSHPGQGAFVLCRLFKKADDVKPDDNDDGSHTEEVETNICSPNPTIISQEDIQSEPAVVQASPLSVEQSVEQQMISENCVVKTSDSTTSEALYPDRTQANVEMMHEVDSHVNEPNYFYDPPEGYFKWPTMPLNQGPVGMDDLFPADIGDGRSELHFQDNNGRDPIADFLDSVLINPDMPVYEEAVGQGPLSIGGDMWRNSYMKESGSCSGSDVDVVRYQGDVGYIRCITGNNKNCNDPKGNKEIIQQHTLADDDDIFSEASLDRFLNIPSVKAEDGNQFVGNNGIIIRSHMRGRQMQSSNFGEQGSAPRRVRLQVNNDEEKHLEFAVTERSCSPAAFDLSSTIAPSEDVISLADLGENAAGHNGEVVETGIKIRTHLQRSRFGASKSVQQGTAHRRIRLQKRSSNKFKVAEVKPLVAEVRNESEKVVEKQCAGNSDGGPDQKCSFVKKSMMVHMVKVVMVVFLFMACIGLWIARNVSILSS</sequence>
<dbReference type="EMBL" id="KQ090056">
    <property type="protein sequence ID" value="KMT16456.1"/>
    <property type="molecule type" value="Genomic_DNA"/>
</dbReference>
<dbReference type="KEGG" id="bvg:104888129"/>
<keyword evidence="8" id="KW-0010">Activator</keyword>
<keyword evidence="7 12" id="KW-0472">Membrane</keyword>
<dbReference type="Gramene" id="KMT16456">
    <property type="protein sequence ID" value="KMT16456"/>
    <property type="gene ID" value="BVRB_3g050780"/>
</dbReference>
<proteinExistence type="predicted"/>
<feature type="transmembrane region" description="Helical" evidence="12">
    <location>
        <begin position="606"/>
        <end position="629"/>
    </location>
</feature>
<dbReference type="InterPro" id="IPR036093">
    <property type="entry name" value="NAC_dom_sf"/>
</dbReference>
<dbReference type="FunFam" id="2.170.150.80:FF:000002">
    <property type="entry name" value="Nac domain-containing protein 86"/>
    <property type="match status" value="1"/>
</dbReference>
<keyword evidence="4 12" id="KW-1133">Transmembrane helix</keyword>
<keyword evidence="3 12" id="KW-0812">Transmembrane</keyword>
<dbReference type="GO" id="GO:0005634">
    <property type="term" value="C:nucleus"/>
    <property type="evidence" value="ECO:0007669"/>
    <property type="project" value="UniProtKB-SubCell"/>
</dbReference>
<accession>A0A0J8FKL6</accession>
<reference evidence="14 15" key="1">
    <citation type="journal article" date="2014" name="Nature">
        <title>The genome of the recently domesticated crop plant sugar beet (Beta vulgaris).</title>
        <authorList>
            <person name="Dohm J.C."/>
            <person name="Minoche A.E."/>
            <person name="Holtgrawe D."/>
            <person name="Capella-Gutierrez S."/>
            <person name="Zakrzewski F."/>
            <person name="Tafer H."/>
            <person name="Rupp O."/>
            <person name="Sorensen T.R."/>
            <person name="Stracke R."/>
            <person name="Reinhardt R."/>
            <person name="Goesmann A."/>
            <person name="Kraft T."/>
            <person name="Schulz B."/>
            <person name="Stadler P.F."/>
            <person name="Schmidt T."/>
            <person name="Gabaldon T."/>
            <person name="Lehrach H."/>
            <person name="Weisshaar B."/>
            <person name="Himmelbauer H."/>
        </authorList>
    </citation>
    <scope>NUCLEOTIDE SEQUENCE [LARGE SCALE GENOMIC DNA]</scope>
    <source>
        <tissue evidence="14">Taproot</tissue>
    </source>
</reference>
<evidence type="ECO:0000256" key="3">
    <source>
        <dbReference type="ARBA" id="ARBA00022692"/>
    </source>
</evidence>
<dbReference type="GO" id="GO:0016020">
    <property type="term" value="C:membrane"/>
    <property type="evidence" value="ECO:0007669"/>
    <property type="project" value="UniProtKB-SubCell"/>
</dbReference>
<dbReference type="Proteomes" id="UP000035740">
    <property type="component" value="Chromosome 3"/>
</dbReference>
<evidence type="ECO:0000256" key="2">
    <source>
        <dbReference type="ARBA" id="ARBA00004167"/>
    </source>
</evidence>
<evidence type="ECO:0000256" key="10">
    <source>
        <dbReference type="ARBA" id="ARBA00023242"/>
    </source>
</evidence>
<keyword evidence="6" id="KW-0238">DNA-binding</keyword>
<protein>
    <recommendedName>
        <fullName evidence="13">NAC domain-containing protein</fullName>
    </recommendedName>
</protein>
<gene>
    <name evidence="14" type="ORF">BVRB_3g050780</name>
</gene>
<keyword evidence="5" id="KW-0805">Transcription regulation</keyword>
<evidence type="ECO:0000259" key="13">
    <source>
        <dbReference type="PROSITE" id="PS51005"/>
    </source>
</evidence>
<evidence type="ECO:0000313" key="14">
    <source>
        <dbReference type="EMBL" id="KMT16456.1"/>
    </source>
</evidence>
<keyword evidence="15" id="KW-1185">Reference proteome</keyword>
<keyword evidence="9" id="KW-0804">Transcription</keyword>
<dbReference type="InterPro" id="IPR003441">
    <property type="entry name" value="NAC-dom"/>
</dbReference>
<evidence type="ECO:0000256" key="7">
    <source>
        <dbReference type="ARBA" id="ARBA00023136"/>
    </source>
</evidence>
<evidence type="ECO:0000256" key="6">
    <source>
        <dbReference type="ARBA" id="ARBA00023125"/>
    </source>
</evidence>
<evidence type="ECO:0000256" key="9">
    <source>
        <dbReference type="ARBA" id="ARBA00023163"/>
    </source>
</evidence>
<evidence type="ECO:0000256" key="11">
    <source>
        <dbReference type="SAM" id="MobiDB-lite"/>
    </source>
</evidence>
<evidence type="ECO:0000256" key="12">
    <source>
        <dbReference type="SAM" id="Phobius"/>
    </source>
</evidence>
<feature type="domain" description="NAC" evidence="13">
    <location>
        <begin position="22"/>
        <end position="173"/>
    </location>
</feature>
<feature type="compositionally biased region" description="Basic and acidic residues" evidence="11">
    <location>
        <begin position="177"/>
        <end position="190"/>
    </location>
</feature>
<evidence type="ECO:0000256" key="4">
    <source>
        <dbReference type="ARBA" id="ARBA00022989"/>
    </source>
</evidence>
<evidence type="ECO:0000313" key="15">
    <source>
        <dbReference type="Proteomes" id="UP000035740"/>
    </source>
</evidence>
<dbReference type="Pfam" id="PF02365">
    <property type="entry name" value="NAM"/>
    <property type="match status" value="1"/>
</dbReference>
<name>A0A0J8FKL6_BETVV</name>
<dbReference type="PANTHER" id="PTHR31744">
    <property type="entry name" value="PROTEIN CUP-SHAPED COTYLEDON 2-RELATED"/>
    <property type="match status" value="1"/>
</dbReference>
<comment type="subcellular location">
    <subcellularLocation>
        <location evidence="2">Membrane</location>
        <topology evidence="2">Single-pass membrane protein</topology>
    </subcellularLocation>
    <subcellularLocation>
        <location evidence="1">Nucleus</location>
    </subcellularLocation>
</comment>
<dbReference type="eggNOG" id="ENOG502QS98">
    <property type="taxonomic scope" value="Eukaryota"/>
</dbReference>
<organism evidence="14 15">
    <name type="scientific">Beta vulgaris subsp. vulgaris</name>
    <name type="common">Beet</name>
    <dbReference type="NCBI Taxonomy" id="3555"/>
    <lineage>
        <taxon>Eukaryota</taxon>
        <taxon>Viridiplantae</taxon>
        <taxon>Streptophyta</taxon>
        <taxon>Embryophyta</taxon>
        <taxon>Tracheophyta</taxon>
        <taxon>Spermatophyta</taxon>
        <taxon>Magnoliopsida</taxon>
        <taxon>eudicotyledons</taxon>
        <taxon>Gunneridae</taxon>
        <taxon>Pentapetalae</taxon>
        <taxon>Caryophyllales</taxon>
        <taxon>Chenopodiaceae</taxon>
        <taxon>Betoideae</taxon>
        <taxon>Beta</taxon>
    </lineage>
</organism>
<dbReference type="Gene3D" id="2.170.150.80">
    <property type="entry name" value="NAC domain"/>
    <property type="match status" value="1"/>
</dbReference>
<evidence type="ECO:0000256" key="5">
    <source>
        <dbReference type="ARBA" id="ARBA00023015"/>
    </source>
</evidence>
<keyword evidence="10" id="KW-0539">Nucleus</keyword>
<dbReference type="AlphaFoldDB" id="A0A0J8FKL6"/>
<dbReference type="PANTHER" id="PTHR31744:SF216">
    <property type="entry name" value="NAC TRANSCRIPTION FACTOR"/>
    <property type="match status" value="1"/>
</dbReference>
<dbReference type="GO" id="GO:0000976">
    <property type="term" value="F:transcription cis-regulatory region binding"/>
    <property type="evidence" value="ECO:0007669"/>
    <property type="project" value="UniProtKB-ARBA"/>
</dbReference>
<dbReference type="PROSITE" id="PS51005">
    <property type="entry name" value="NAC"/>
    <property type="match status" value="1"/>
</dbReference>
<dbReference type="GO" id="GO:0006355">
    <property type="term" value="P:regulation of DNA-templated transcription"/>
    <property type="evidence" value="ECO:0007669"/>
    <property type="project" value="InterPro"/>
</dbReference>
<dbReference type="OMA" id="QMISENC"/>
<evidence type="ECO:0000256" key="8">
    <source>
        <dbReference type="ARBA" id="ARBA00023159"/>
    </source>
</evidence>
<evidence type="ECO:0000256" key="1">
    <source>
        <dbReference type="ARBA" id="ARBA00004123"/>
    </source>
</evidence>
<dbReference type="OrthoDB" id="737278at2759"/>
<dbReference type="SUPFAM" id="SSF101941">
    <property type="entry name" value="NAC domain"/>
    <property type="match status" value="1"/>
</dbReference>